<evidence type="ECO:0000313" key="2">
    <source>
        <dbReference type="Proteomes" id="UP000765507"/>
    </source>
</evidence>
<evidence type="ECO:0000313" key="1">
    <source>
        <dbReference type="EMBL" id="KAG6940195.1"/>
    </source>
</evidence>
<dbReference type="AlphaFoldDB" id="A0A8T1THA8"/>
<organism evidence="1 2">
    <name type="scientific">Chelydra serpentina</name>
    <name type="common">Snapping turtle</name>
    <name type="synonym">Testudo serpentina</name>
    <dbReference type="NCBI Taxonomy" id="8475"/>
    <lineage>
        <taxon>Eukaryota</taxon>
        <taxon>Metazoa</taxon>
        <taxon>Chordata</taxon>
        <taxon>Craniata</taxon>
        <taxon>Vertebrata</taxon>
        <taxon>Euteleostomi</taxon>
        <taxon>Archelosauria</taxon>
        <taxon>Testudinata</taxon>
        <taxon>Testudines</taxon>
        <taxon>Cryptodira</taxon>
        <taxon>Durocryptodira</taxon>
        <taxon>Americhelydia</taxon>
        <taxon>Chelydroidea</taxon>
        <taxon>Chelydridae</taxon>
        <taxon>Chelydra</taxon>
    </lineage>
</organism>
<proteinExistence type="predicted"/>
<reference evidence="1 2" key="1">
    <citation type="journal article" date="2020" name="G3 (Bethesda)">
        <title>Draft Genome of the Common Snapping Turtle, Chelydra serpentina, a Model for Phenotypic Plasticity in Reptiles.</title>
        <authorList>
            <person name="Das D."/>
            <person name="Singh S.K."/>
            <person name="Bierstedt J."/>
            <person name="Erickson A."/>
            <person name="Galli G.L.J."/>
            <person name="Crossley D.A. 2nd"/>
            <person name="Rhen T."/>
        </authorList>
    </citation>
    <scope>NUCLEOTIDE SEQUENCE [LARGE SCALE GENOMIC DNA]</scope>
    <source>
        <strain evidence="1">KW</strain>
    </source>
</reference>
<dbReference type="Proteomes" id="UP000765507">
    <property type="component" value="Unassembled WGS sequence"/>
</dbReference>
<feature type="non-terminal residue" evidence="1">
    <location>
        <position position="1"/>
    </location>
</feature>
<name>A0A8T1THA8_CHESE</name>
<feature type="non-terminal residue" evidence="1">
    <location>
        <position position="115"/>
    </location>
</feature>
<dbReference type="EMBL" id="JAHGAV010000006">
    <property type="protein sequence ID" value="KAG6940195.1"/>
    <property type="molecule type" value="Genomic_DNA"/>
</dbReference>
<gene>
    <name evidence="1" type="ORF">G0U57_018698</name>
</gene>
<keyword evidence="2" id="KW-1185">Reference proteome</keyword>
<protein>
    <submittedName>
        <fullName evidence="1">Uncharacterized protein</fullName>
    </submittedName>
</protein>
<accession>A0A8T1THA8</accession>
<sequence length="115" mass="12748">NSKHRDVRVGWRHRVAGSTLTLYLEAPGLYFICGHSAYKALPPVIPDVQINKTLDSSQILNLGSYSHRLFTPPPHKDSNKACREFPRGQANGVSFLCSSAHSWVGSSRARKSCKI</sequence>
<comment type="caution">
    <text evidence="1">The sequence shown here is derived from an EMBL/GenBank/DDBJ whole genome shotgun (WGS) entry which is preliminary data.</text>
</comment>